<dbReference type="Pfam" id="PF08327">
    <property type="entry name" value="AHSA1"/>
    <property type="match status" value="1"/>
</dbReference>
<organism evidence="3 4">
    <name type="scientific">Guptibacillus hwajinpoensis</name>
    <dbReference type="NCBI Taxonomy" id="208199"/>
    <lineage>
        <taxon>Bacteria</taxon>
        <taxon>Bacillati</taxon>
        <taxon>Bacillota</taxon>
        <taxon>Bacilli</taxon>
        <taxon>Bacillales</taxon>
        <taxon>Guptibacillaceae</taxon>
        <taxon>Guptibacillus</taxon>
    </lineage>
</organism>
<name>A0A0J6FZ81_9BACL</name>
<comment type="caution">
    <text evidence="3">The sequence shown here is derived from an EMBL/GenBank/DDBJ whole genome shotgun (WGS) entry which is preliminary data.</text>
</comment>
<evidence type="ECO:0000313" key="3">
    <source>
        <dbReference type="EMBL" id="KMM39707.1"/>
    </source>
</evidence>
<evidence type="ECO:0000256" key="1">
    <source>
        <dbReference type="ARBA" id="ARBA00006817"/>
    </source>
</evidence>
<sequence length="112" mass="12836">MYTTLMNSDKFKDATGAHAKIDACAGGAFSLFGGEIEGMTVELVPNKRIVQAWRANNWNAGEYSIVRFVLKADGDQTLLVFNHIGFPEEYEEDLRDGWEEHYWSRLRNYLNN</sequence>
<evidence type="ECO:0000259" key="2">
    <source>
        <dbReference type="Pfam" id="PF08327"/>
    </source>
</evidence>
<dbReference type="InterPro" id="IPR023393">
    <property type="entry name" value="START-like_dom_sf"/>
</dbReference>
<feature type="domain" description="Activator of Hsp90 ATPase homologue 1/2-like C-terminal" evidence="2">
    <location>
        <begin position="4"/>
        <end position="110"/>
    </location>
</feature>
<dbReference type="EMBL" id="LELK01000001">
    <property type="protein sequence ID" value="KMM39707.1"/>
    <property type="molecule type" value="Genomic_DNA"/>
</dbReference>
<protein>
    <recommendedName>
        <fullName evidence="2">Activator of Hsp90 ATPase homologue 1/2-like C-terminal domain-containing protein</fullName>
    </recommendedName>
</protein>
<accession>A0A0J6FZ81</accession>
<gene>
    <name evidence="3" type="ORF">AB986_08825</name>
</gene>
<dbReference type="Proteomes" id="UP000035996">
    <property type="component" value="Unassembled WGS sequence"/>
</dbReference>
<dbReference type="SUPFAM" id="SSF55961">
    <property type="entry name" value="Bet v1-like"/>
    <property type="match status" value="1"/>
</dbReference>
<dbReference type="AlphaFoldDB" id="A0A0J6FZ81"/>
<proteinExistence type="inferred from homology"/>
<comment type="similarity">
    <text evidence="1">Belongs to the AHA1 family.</text>
</comment>
<dbReference type="Gene3D" id="3.30.530.20">
    <property type="match status" value="1"/>
</dbReference>
<keyword evidence="4" id="KW-1185">Reference proteome</keyword>
<dbReference type="InterPro" id="IPR013538">
    <property type="entry name" value="ASHA1/2-like_C"/>
</dbReference>
<evidence type="ECO:0000313" key="4">
    <source>
        <dbReference type="Proteomes" id="UP000035996"/>
    </source>
</evidence>
<reference evidence="3" key="1">
    <citation type="submission" date="2015-06" db="EMBL/GenBank/DDBJ databases">
        <authorList>
            <person name="Liu B."/>
            <person name="Wang J."/>
            <person name="Zhu Y."/>
            <person name="Liu G."/>
            <person name="Chen Q."/>
            <person name="Zheng C."/>
            <person name="Che J."/>
            <person name="Ge C."/>
            <person name="Shi H."/>
            <person name="Pan Z."/>
            <person name="Liu X."/>
        </authorList>
    </citation>
    <scope>NUCLEOTIDE SEQUENCE [LARGE SCALE GENOMIC DNA]</scope>
    <source>
        <strain evidence="3">DSM 16346</strain>
    </source>
</reference>